<dbReference type="PANTHER" id="PTHR11384:SF59">
    <property type="entry name" value="LYSOSOMAL COBALAMIN TRANSPORTER ABCD4"/>
    <property type="match status" value="1"/>
</dbReference>
<dbReference type="SUPFAM" id="SSF52540">
    <property type="entry name" value="P-loop containing nucleoside triphosphate hydrolases"/>
    <property type="match status" value="1"/>
</dbReference>
<feature type="transmembrane region" description="Helical" evidence="6">
    <location>
        <begin position="45"/>
        <end position="64"/>
    </location>
</feature>
<evidence type="ECO:0000259" key="7">
    <source>
        <dbReference type="PROSITE" id="PS50929"/>
    </source>
</evidence>
<dbReference type="SUPFAM" id="SSF90123">
    <property type="entry name" value="ABC transporter transmembrane region"/>
    <property type="match status" value="1"/>
</dbReference>
<dbReference type="InterPro" id="IPR027417">
    <property type="entry name" value="P-loop_NTPase"/>
</dbReference>
<feature type="transmembrane region" description="Helical" evidence="6">
    <location>
        <begin position="164"/>
        <end position="183"/>
    </location>
</feature>
<name>A0A2N3Q0C3_9PROT</name>
<dbReference type="Proteomes" id="UP000233293">
    <property type="component" value="Unassembled WGS sequence"/>
</dbReference>
<evidence type="ECO:0000256" key="2">
    <source>
        <dbReference type="ARBA" id="ARBA00022448"/>
    </source>
</evidence>
<evidence type="ECO:0000256" key="4">
    <source>
        <dbReference type="ARBA" id="ARBA00022989"/>
    </source>
</evidence>
<dbReference type="GO" id="GO:0140359">
    <property type="term" value="F:ABC-type transporter activity"/>
    <property type="evidence" value="ECO:0007669"/>
    <property type="project" value="InterPro"/>
</dbReference>
<dbReference type="EMBL" id="PIUM01000002">
    <property type="protein sequence ID" value="PKU26092.1"/>
    <property type="molecule type" value="Genomic_DNA"/>
</dbReference>
<feature type="transmembrane region" description="Helical" evidence="6">
    <location>
        <begin position="284"/>
        <end position="306"/>
    </location>
</feature>
<accession>A0A2N3Q0C3</accession>
<evidence type="ECO:0000256" key="1">
    <source>
        <dbReference type="ARBA" id="ARBA00004651"/>
    </source>
</evidence>
<dbReference type="Gene3D" id="1.20.1560.10">
    <property type="entry name" value="ABC transporter type 1, transmembrane domain"/>
    <property type="match status" value="1"/>
</dbReference>
<dbReference type="InterPro" id="IPR036640">
    <property type="entry name" value="ABC1_TM_sf"/>
</dbReference>
<evidence type="ECO:0000313" key="8">
    <source>
        <dbReference type="EMBL" id="PKU26092.1"/>
    </source>
</evidence>
<dbReference type="Pfam" id="PF06472">
    <property type="entry name" value="ABC_membrane_2"/>
    <property type="match status" value="1"/>
</dbReference>
<keyword evidence="2" id="KW-0813">Transport</keyword>
<dbReference type="OrthoDB" id="9810134at2"/>
<protein>
    <submittedName>
        <fullName evidence="8">ABC transporter</fullName>
    </submittedName>
</protein>
<evidence type="ECO:0000256" key="5">
    <source>
        <dbReference type="ARBA" id="ARBA00023136"/>
    </source>
</evidence>
<organism evidence="8 9">
    <name type="scientific">Telmatospirillum siberiense</name>
    <dbReference type="NCBI Taxonomy" id="382514"/>
    <lineage>
        <taxon>Bacteria</taxon>
        <taxon>Pseudomonadati</taxon>
        <taxon>Pseudomonadota</taxon>
        <taxon>Alphaproteobacteria</taxon>
        <taxon>Rhodospirillales</taxon>
        <taxon>Rhodospirillaceae</taxon>
        <taxon>Telmatospirillum</taxon>
    </lineage>
</organism>
<keyword evidence="3 6" id="KW-0812">Transmembrane</keyword>
<dbReference type="GO" id="GO:0005886">
    <property type="term" value="C:plasma membrane"/>
    <property type="evidence" value="ECO:0007669"/>
    <property type="project" value="UniProtKB-SubCell"/>
</dbReference>
<dbReference type="PANTHER" id="PTHR11384">
    <property type="entry name" value="ATP-BINDING CASSETTE, SUB-FAMILY D MEMBER"/>
    <property type="match status" value="1"/>
</dbReference>
<evidence type="ECO:0000256" key="3">
    <source>
        <dbReference type="ARBA" id="ARBA00022692"/>
    </source>
</evidence>
<dbReference type="AlphaFoldDB" id="A0A2N3Q0C3"/>
<keyword evidence="9" id="KW-1185">Reference proteome</keyword>
<feature type="domain" description="ABC transmembrane type-1" evidence="7">
    <location>
        <begin position="45"/>
        <end position="337"/>
    </location>
</feature>
<gene>
    <name evidence="8" type="ORF">CWS72_02875</name>
</gene>
<evidence type="ECO:0000256" key="6">
    <source>
        <dbReference type="SAM" id="Phobius"/>
    </source>
</evidence>
<comment type="subcellular location">
    <subcellularLocation>
        <location evidence="1">Cell membrane</location>
        <topology evidence="1">Multi-pass membrane protein</topology>
    </subcellularLocation>
</comment>
<dbReference type="RefSeq" id="WP_101249053.1">
    <property type="nucleotide sequence ID" value="NZ_PIUM01000002.1"/>
</dbReference>
<dbReference type="InterPro" id="IPR050835">
    <property type="entry name" value="ABC_transporter_sub-D"/>
</dbReference>
<dbReference type="GO" id="GO:0005524">
    <property type="term" value="F:ATP binding"/>
    <property type="evidence" value="ECO:0007669"/>
    <property type="project" value="InterPro"/>
</dbReference>
<feature type="transmembrane region" description="Helical" evidence="6">
    <location>
        <begin position="84"/>
        <end position="107"/>
    </location>
</feature>
<sequence length="594" mass="66806">MGAVRHLKRKQTRVPPVVEQPAFGRRFLQLASGYWRSEKRWSIRLLTISLVILTIGQVTEPVLFNLWSERLFDALEQRSMDRFLMVGAMIAGIIVFNIGVQILHLRVKRRLQFGWRRWLSQQILEQWLSRGRHHQLSYFPGDHDNPDGRIAEDIRITTEYAIDLGHSLLYCAILLFSFTNILWMLSGRLDVTLGGVSLSIPGYLLYIAILYAAIGTTIALLLGRPLVRAVNRRQGLEADYRFGLVRVREHAQPIALLHAEKEERRHLFSLLKGVRAGWYGQTGALSIVTYFSAGYSVLCAAFPLLISAPRYISGAISLGVLMQTAQAFQQTVSALSWPVDNLGRAAEWKASVERVLGLKDALAKLDLDVEQGDRRILVEHSQEGKTLLFEDLAVDDANAHLMIEPFTAEILPGERVLIVGDPAAAVTLFRAVARVWPWGRGRIALPAHTRVYFMPQRPYLPSGPLRHALCYPDSGESLPDEKAAAVLAQVGLPYLTKRLYDNAAWEDILALAEQQRLGFARLLIRRPDWIFLEDATDALGAAGEQDMLQMLDQEFPQATFLTIASHAIVEGRFDRKFVLERNSGGVVVHEENVV</sequence>
<keyword evidence="5 6" id="KW-0472">Membrane</keyword>
<evidence type="ECO:0000313" key="9">
    <source>
        <dbReference type="Proteomes" id="UP000233293"/>
    </source>
</evidence>
<dbReference type="PROSITE" id="PS50929">
    <property type="entry name" value="ABC_TM1F"/>
    <property type="match status" value="1"/>
</dbReference>
<keyword evidence="4 6" id="KW-1133">Transmembrane helix</keyword>
<feature type="transmembrane region" description="Helical" evidence="6">
    <location>
        <begin position="203"/>
        <end position="223"/>
    </location>
</feature>
<comment type="caution">
    <text evidence="8">The sequence shown here is derived from an EMBL/GenBank/DDBJ whole genome shotgun (WGS) entry which is preliminary data.</text>
</comment>
<dbReference type="Gene3D" id="3.40.50.300">
    <property type="entry name" value="P-loop containing nucleotide triphosphate hydrolases"/>
    <property type="match status" value="1"/>
</dbReference>
<dbReference type="InterPro" id="IPR011527">
    <property type="entry name" value="ABC1_TM_dom"/>
</dbReference>
<reference evidence="9" key="1">
    <citation type="submission" date="2017-12" db="EMBL/GenBank/DDBJ databases">
        <title>Draft genome sequence of Telmatospirillum siberiense 26-4b1T, an acidotolerant peatland alphaproteobacterium potentially involved in sulfur cycling.</title>
        <authorList>
            <person name="Hausmann B."/>
            <person name="Pjevac P."/>
            <person name="Schreck K."/>
            <person name="Herbold C.W."/>
            <person name="Daims H."/>
            <person name="Wagner M."/>
            <person name="Pester M."/>
            <person name="Loy A."/>
        </authorList>
    </citation>
    <scope>NUCLEOTIDE SEQUENCE [LARGE SCALE GENOMIC DNA]</scope>
    <source>
        <strain evidence="9">26-4b1</strain>
    </source>
</reference>
<proteinExistence type="predicted"/>